<dbReference type="AlphaFoldDB" id="A0A1R2CPC7"/>
<feature type="signal peptide" evidence="2">
    <location>
        <begin position="1"/>
        <end position="15"/>
    </location>
</feature>
<feature type="chain" id="PRO_5013226702" description="4Fe-4S ferredoxin-type domain-containing protein" evidence="2">
    <location>
        <begin position="16"/>
        <end position="140"/>
    </location>
</feature>
<feature type="transmembrane region" description="Helical" evidence="1">
    <location>
        <begin position="104"/>
        <end position="126"/>
    </location>
</feature>
<proteinExistence type="predicted"/>
<protein>
    <recommendedName>
        <fullName evidence="5">4Fe-4S ferredoxin-type domain-containing protein</fullName>
    </recommendedName>
</protein>
<evidence type="ECO:0000256" key="1">
    <source>
        <dbReference type="SAM" id="Phobius"/>
    </source>
</evidence>
<comment type="caution">
    <text evidence="3">The sequence shown here is derived from an EMBL/GenBank/DDBJ whole genome shotgun (WGS) entry which is preliminary data.</text>
</comment>
<keyword evidence="1" id="KW-1133">Transmembrane helix</keyword>
<dbReference type="Proteomes" id="UP000187209">
    <property type="component" value="Unassembled WGS sequence"/>
</dbReference>
<reference evidence="3 4" key="1">
    <citation type="submission" date="2016-11" db="EMBL/GenBank/DDBJ databases">
        <title>The macronuclear genome of Stentor coeruleus: a giant cell with tiny introns.</title>
        <authorList>
            <person name="Slabodnick M."/>
            <person name="Ruby J.G."/>
            <person name="Reiff S.B."/>
            <person name="Swart E.C."/>
            <person name="Gosai S."/>
            <person name="Prabakaran S."/>
            <person name="Witkowska E."/>
            <person name="Larue G.E."/>
            <person name="Fisher S."/>
            <person name="Freeman R.M."/>
            <person name="Gunawardena J."/>
            <person name="Chu W."/>
            <person name="Stover N.A."/>
            <person name="Gregory B.D."/>
            <person name="Nowacki M."/>
            <person name="Derisi J."/>
            <person name="Roy S.W."/>
            <person name="Marshall W.F."/>
            <person name="Sood P."/>
        </authorList>
    </citation>
    <scope>NUCLEOTIDE SEQUENCE [LARGE SCALE GENOMIC DNA]</scope>
    <source>
        <strain evidence="3">WM001</strain>
    </source>
</reference>
<evidence type="ECO:0008006" key="5">
    <source>
        <dbReference type="Google" id="ProtNLM"/>
    </source>
</evidence>
<evidence type="ECO:0000313" key="4">
    <source>
        <dbReference type="Proteomes" id="UP000187209"/>
    </source>
</evidence>
<keyword evidence="1" id="KW-0812">Transmembrane</keyword>
<sequence length="140" mass="15749">MVWFLLFLQVSALKCHKTCLNNCKMTPSTECVSDCCPDLPTISASSCALTCDEVDGVYECNSTCSEQENSCESNCVTFCDSRSEECIDACLDEFCGHKTNDINWIFVIGLIMLFCVFVIVVFNMIANVNRKLIEDENRYT</sequence>
<keyword evidence="4" id="KW-1185">Reference proteome</keyword>
<organism evidence="3 4">
    <name type="scientific">Stentor coeruleus</name>
    <dbReference type="NCBI Taxonomy" id="5963"/>
    <lineage>
        <taxon>Eukaryota</taxon>
        <taxon>Sar</taxon>
        <taxon>Alveolata</taxon>
        <taxon>Ciliophora</taxon>
        <taxon>Postciliodesmatophora</taxon>
        <taxon>Heterotrichea</taxon>
        <taxon>Heterotrichida</taxon>
        <taxon>Stentoridae</taxon>
        <taxon>Stentor</taxon>
    </lineage>
</organism>
<evidence type="ECO:0000256" key="2">
    <source>
        <dbReference type="SAM" id="SignalP"/>
    </source>
</evidence>
<keyword evidence="2" id="KW-0732">Signal</keyword>
<keyword evidence="1" id="KW-0472">Membrane</keyword>
<evidence type="ECO:0000313" key="3">
    <source>
        <dbReference type="EMBL" id="OMJ90833.1"/>
    </source>
</evidence>
<name>A0A1R2CPC7_9CILI</name>
<accession>A0A1R2CPC7</accession>
<gene>
    <name evidence="3" type="ORF">SteCoe_6700</name>
</gene>
<dbReference type="EMBL" id="MPUH01000094">
    <property type="protein sequence ID" value="OMJ90833.1"/>
    <property type="molecule type" value="Genomic_DNA"/>
</dbReference>